<comment type="caution">
    <text evidence="5">The sequence shown here is derived from an EMBL/GenBank/DDBJ whole genome shotgun (WGS) entry which is preliminary data.</text>
</comment>
<dbReference type="GO" id="GO:0098542">
    <property type="term" value="P:defense response to other organism"/>
    <property type="evidence" value="ECO:0007669"/>
    <property type="project" value="InterPro"/>
</dbReference>
<comment type="subcellular location">
    <subcellularLocation>
        <location evidence="1">Membrane</location>
    </subcellularLocation>
</comment>
<keyword evidence="6" id="KW-1185">Reference proteome</keyword>
<evidence type="ECO:0008006" key="7">
    <source>
        <dbReference type="Google" id="ProtNLM"/>
    </source>
</evidence>
<keyword evidence="4" id="KW-0812">Transmembrane</keyword>
<feature type="region of interest" description="Disordered" evidence="3">
    <location>
        <begin position="1"/>
        <end position="33"/>
    </location>
</feature>
<accession>A0AAV6XDQ0</accession>
<dbReference type="AlphaFoldDB" id="A0AAV6XDQ0"/>
<name>A0AAV6XDQ0_9LAMI</name>
<dbReference type="PANTHER" id="PTHR31234:SF2">
    <property type="entry name" value="OS05G0199100 PROTEIN"/>
    <property type="match status" value="1"/>
</dbReference>
<sequence>MADQKDQQPSYPLAPAANGHALSDAEAAASPTTAADPIAASAAAPTAGERRKNNRTKCLLYIVLFVIFHTGIILLFALTILRVRPPRFRVRAAAFQNFAVGTPSNPSFNFTMNAELAVRNANFGRYRYRDTTVEFFYRRIKVGEAFVGNSRVNWRSTSRFDVAAELSLVNAPPSVNAQLGGDLRSGVMAISSEGRMRGRVEVLFVMKRNRSTAMNCSMEIVTATQQLRNITDRAPLHPRPTKLARNVSRDTRM</sequence>
<dbReference type="InterPro" id="IPR044839">
    <property type="entry name" value="NDR1-like"/>
</dbReference>
<keyword evidence="4" id="KW-1133">Transmembrane helix</keyword>
<evidence type="ECO:0000256" key="4">
    <source>
        <dbReference type="SAM" id="Phobius"/>
    </source>
</evidence>
<keyword evidence="2 4" id="KW-0472">Membrane</keyword>
<feature type="compositionally biased region" description="Low complexity" evidence="3">
    <location>
        <begin position="24"/>
        <end position="33"/>
    </location>
</feature>
<evidence type="ECO:0000256" key="2">
    <source>
        <dbReference type="ARBA" id="ARBA00023136"/>
    </source>
</evidence>
<reference evidence="5" key="1">
    <citation type="submission" date="2019-10" db="EMBL/GenBank/DDBJ databases">
        <authorList>
            <person name="Zhang R."/>
            <person name="Pan Y."/>
            <person name="Wang J."/>
            <person name="Ma R."/>
            <person name="Yu S."/>
        </authorList>
    </citation>
    <scope>NUCLEOTIDE SEQUENCE</scope>
    <source>
        <strain evidence="5">LA-IB0</strain>
        <tissue evidence="5">Leaf</tissue>
    </source>
</reference>
<dbReference type="PANTHER" id="PTHR31234">
    <property type="entry name" value="LATE EMBRYOGENESIS ABUNDANT (LEA) HYDROXYPROLINE-RICH GLYCOPROTEIN FAMILY"/>
    <property type="match status" value="1"/>
</dbReference>
<dbReference type="Proteomes" id="UP000826271">
    <property type="component" value="Unassembled WGS sequence"/>
</dbReference>
<evidence type="ECO:0000256" key="3">
    <source>
        <dbReference type="SAM" id="MobiDB-lite"/>
    </source>
</evidence>
<proteinExistence type="predicted"/>
<dbReference type="GO" id="GO:0005886">
    <property type="term" value="C:plasma membrane"/>
    <property type="evidence" value="ECO:0007669"/>
    <property type="project" value="TreeGrafter"/>
</dbReference>
<evidence type="ECO:0000313" key="5">
    <source>
        <dbReference type="EMBL" id="KAG8381221.1"/>
    </source>
</evidence>
<organism evidence="5 6">
    <name type="scientific">Buddleja alternifolia</name>
    <dbReference type="NCBI Taxonomy" id="168488"/>
    <lineage>
        <taxon>Eukaryota</taxon>
        <taxon>Viridiplantae</taxon>
        <taxon>Streptophyta</taxon>
        <taxon>Embryophyta</taxon>
        <taxon>Tracheophyta</taxon>
        <taxon>Spermatophyta</taxon>
        <taxon>Magnoliopsida</taxon>
        <taxon>eudicotyledons</taxon>
        <taxon>Gunneridae</taxon>
        <taxon>Pentapetalae</taxon>
        <taxon>asterids</taxon>
        <taxon>lamiids</taxon>
        <taxon>Lamiales</taxon>
        <taxon>Scrophulariaceae</taxon>
        <taxon>Buddlejeae</taxon>
        <taxon>Buddleja</taxon>
    </lineage>
</organism>
<feature type="transmembrane region" description="Helical" evidence="4">
    <location>
        <begin position="58"/>
        <end position="81"/>
    </location>
</feature>
<dbReference type="EMBL" id="WHWC01000006">
    <property type="protein sequence ID" value="KAG8381221.1"/>
    <property type="molecule type" value="Genomic_DNA"/>
</dbReference>
<evidence type="ECO:0000313" key="6">
    <source>
        <dbReference type="Proteomes" id="UP000826271"/>
    </source>
</evidence>
<evidence type="ECO:0000256" key="1">
    <source>
        <dbReference type="ARBA" id="ARBA00004370"/>
    </source>
</evidence>
<protein>
    <recommendedName>
        <fullName evidence="7">Late embryogenesis abundant protein LEA-2 subgroup domain-containing protein</fullName>
    </recommendedName>
</protein>
<gene>
    <name evidence="5" type="ORF">BUALT_Bualt06G0099700</name>
</gene>